<gene>
    <name evidence="5" type="ORF">DFR74_102162</name>
</gene>
<keyword evidence="2" id="KW-0378">Hydrolase</keyword>
<sequence length="321" mass="33970">MLKPEARVIVDLASAAFPKLGTEVFDAAEARRMLAARPSPVLEPIEVGAVVDRTVPGLPGGSEVRVRVYWPVGDDGGQRESREGDLPVVVFLHGGGFTLCGLDSHDRLCRTLANGVGTVVVSVDYRQAPEDRFPAAAEDAYAVVRWVAAHAAEIGGDPARIAVAGDSSGGNLAAVTALMARDRGGPTLASQALIYPMLDPSCDTDSYREYADDHFTTAAHLRWYWEQYLGPGGATADPYAAPVLAEDLSGLPPAYILTAECDPLRDEGEAYGARLRAAGVDTEIVRCAGQFHGFVSMADHLPDAKEAVAGLFSVLRRALGV</sequence>
<dbReference type="STRING" id="1210090.GCA_001613185_00460"/>
<evidence type="ECO:0000259" key="4">
    <source>
        <dbReference type="Pfam" id="PF07859"/>
    </source>
</evidence>
<dbReference type="PANTHER" id="PTHR48081">
    <property type="entry name" value="AB HYDROLASE SUPERFAMILY PROTEIN C4A8.06C"/>
    <property type="match status" value="1"/>
</dbReference>
<dbReference type="Gene3D" id="3.40.50.1820">
    <property type="entry name" value="alpha/beta hydrolase"/>
    <property type="match status" value="1"/>
</dbReference>
<dbReference type="InterPro" id="IPR033140">
    <property type="entry name" value="Lipase_GDXG_put_SER_AS"/>
</dbReference>
<evidence type="ECO:0000313" key="6">
    <source>
        <dbReference type="Proteomes" id="UP000252586"/>
    </source>
</evidence>
<dbReference type="GO" id="GO:0016787">
    <property type="term" value="F:hydrolase activity"/>
    <property type="evidence" value="ECO:0007669"/>
    <property type="project" value="UniProtKB-KW"/>
</dbReference>
<dbReference type="Pfam" id="PF07859">
    <property type="entry name" value="Abhydrolase_3"/>
    <property type="match status" value="1"/>
</dbReference>
<dbReference type="AlphaFoldDB" id="A0A366DV02"/>
<reference evidence="5 6" key="1">
    <citation type="submission" date="2018-06" db="EMBL/GenBank/DDBJ databases">
        <title>Genomic Encyclopedia of Type Strains, Phase IV (KMG-IV): sequencing the most valuable type-strain genomes for metagenomic binning, comparative biology and taxonomic classification.</title>
        <authorList>
            <person name="Goeker M."/>
        </authorList>
    </citation>
    <scope>NUCLEOTIDE SEQUENCE [LARGE SCALE GENOMIC DNA]</scope>
    <source>
        <strain evidence="5 6">DSM 44599</strain>
    </source>
</reference>
<evidence type="ECO:0000256" key="3">
    <source>
        <dbReference type="PROSITE-ProRule" id="PRU10038"/>
    </source>
</evidence>
<dbReference type="PANTHER" id="PTHR48081:SF8">
    <property type="entry name" value="ALPHA_BETA HYDROLASE FOLD-3 DOMAIN-CONTAINING PROTEIN-RELATED"/>
    <property type="match status" value="1"/>
</dbReference>
<dbReference type="Proteomes" id="UP000252586">
    <property type="component" value="Unassembled WGS sequence"/>
</dbReference>
<accession>A0A366DV02</accession>
<feature type="domain" description="Alpha/beta hydrolase fold-3" evidence="4">
    <location>
        <begin position="89"/>
        <end position="295"/>
    </location>
</feature>
<dbReference type="SUPFAM" id="SSF53474">
    <property type="entry name" value="alpha/beta-Hydrolases"/>
    <property type="match status" value="1"/>
</dbReference>
<evidence type="ECO:0000256" key="1">
    <source>
        <dbReference type="ARBA" id="ARBA00010515"/>
    </source>
</evidence>
<name>A0A366DV02_9NOCA</name>
<comment type="caution">
    <text evidence="5">The sequence shown here is derived from an EMBL/GenBank/DDBJ whole genome shotgun (WGS) entry which is preliminary data.</text>
</comment>
<comment type="similarity">
    <text evidence="1">Belongs to the 'GDXG' lipolytic enzyme family.</text>
</comment>
<dbReference type="InterPro" id="IPR050300">
    <property type="entry name" value="GDXG_lipolytic_enzyme"/>
</dbReference>
<dbReference type="RefSeq" id="WP_067502466.1">
    <property type="nucleotide sequence ID" value="NZ_QNRE01000002.1"/>
</dbReference>
<dbReference type="InterPro" id="IPR013094">
    <property type="entry name" value="AB_hydrolase_3"/>
</dbReference>
<organism evidence="5 6">
    <name type="scientific">Nocardia puris</name>
    <dbReference type="NCBI Taxonomy" id="208602"/>
    <lineage>
        <taxon>Bacteria</taxon>
        <taxon>Bacillati</taxon>
        <taxon>Actinomycetota</taxon>
        <taxon>Actinomycetes</taxon>
        <taxon>Mycobacteriales</taxon>
        <taxon>Nocardiaceae</taxon>
        <taxon>Nocardia</taxon>
    </lineage>
</organism>
<feature type="active site" evidence="3">
    <location>
        <position position="167"/>
    </location>
</feature>
<evidence type="ECO:0000256" key="2">
    <source>
        <dbReference type="ARBA" id="ARBA00022801"/>
    </source>
</evidence>
<protein>
    <submittedName>
        <fullName evidence="5">Acetyl esterase</fullName>
    </submittedName>
</protein>
<dbReference type="FunFam" id="3.40.50.1820:FF:000089">
    <property type="entry name" value="Alpha/beta hydrolase"/>
    <property type="match status" value="1"/>
</dbReference>
<proteinExistence type="inferred from homology"/>
<dbReference type="EMBL" id="QNRE01000002">
    <property type="protein sequence ID" value="RBO93745.1"/>
    <property type="molecule type" value="Genomic_DNA"/>
</dbReference>
<dbReference type="PROSITE" id="PS01174">
    <property type="entry name" value="LIPASE_GDXG_SER"/>
    <property type="match status" value="1"/>
</dbReference>
<keyword evidence="6" id="KW-1185">Reference proteome</keyword>
<evidence type="ECO:0000313" key="5">
    <source>
        <dbReference type="EMBL" id="RBO93745.1"/>
    </source>
</evidence>
<dbReference type="InterPro" id="IPR029058">
    <property type="entry name" value="AB_hydrolase_fold"/>
</dbReference>